<protein>
    <recommendedName>
        <fullName evidence="4">DUF3108 domain-containing protein</fullName>
    </recommendedName>
</protein>
<evidence type="ECO:0000313" key="3">
    <source>
        <dbReference type="Proteomes" id="UP000295150"/>
    </source>
</evidence>
<feature type="chain" id="PRO_5020259481" description="DUF3108 domain-containing protein" evidence="1">
    <location>
        <begin position="25"/>
        <end position="227"/>
    </location>
</feature>
<sequence>MLVPLRQCTVFMLLLLLVAGSAFAAEPRPFDARYRLEVSGWPNATIEHRLSHAGAEWQSVMRTAITLARGHESSRFTIGEAVHSLHYSSGYRLLGIGKDYELNRESLTRLPDRQAALFELSRRAVADDCTTPCRLRYVDHRGREERIDYQRLGQHTLELPAGRFESIRVEVTEPDSPERRLVFSFHPDVPGLLLAMEYYRDGKRLSQLRLSELSLAAAELASTSTGK</sequence>
<evidence type="ECO:0000313" key="2">
    <source>
        <dbReference type="EMBL" id="TDO10562.1"/>
    </source>
</evidence>
<evidence type="ECO:0000256" key="1">
    <source>
        <dbReference type="SAM" id="SignalP"/>
    </source>
</evidence>
<name>A0A4R6HP41_9GAMM</name>
<comment type="caution">
    <text evidence="2">The sequence shown here is derived from an EMBL/GenBank/DDBJ whole genome shotgun (WGS) entry which is preliminary data.</text>
</comment>
<organism evidence="2 3">
    <name type="scientific">Halomonas ventosae</name>
    <dbReference type="NCBI Taxonomy" id="229007"/>
    <lineage>
        <taxon>Bacteria</taxon>
        <taxon>Pseudomonadati</taxon>
        <taxon>Pseudomonadota</taxon>
        <taxon>Gammaproteobacteria</taxon>
        <taxon>Oceanospirillales</taxon>
        <taxon>Halomonadaceae</taxon>
        <taxon>Halomonas</taxon>
    </lineage>
</organism>
<proteinExistence type="predicted"/>
<keyword evidence="1" id="KW-0732">Signal</keyword>
<dbReference type="Proteomes" id="UP000295150">
    <property type="component" value="Unassembled WGS sequence"/>
</dbReference>
<dbReference type="OrthoDB" id="25491at2"/>
<accession>A0A4R6HP41</accession>
<dbReference type="EMBL" id="SNWH01000005">
    <property type="protein sequence ID" value="TDO10562.1"/>
    <property type="molecule type" value="Genomic_DNA"/>
</dbReference>
<evidence type="ECO:0008006" key="4">
    <source>
        <dbReference type="Google" id="ProtNLM"/>
    </source>
</evidence>
<gene>
    <name evidence="2" type="ORF">DFO68_10587</name>
</gene>
<dbReference type="AlphaFoldDB" id="A0A4R6HP41"/>
<keyword evidence="3" id="KW-1185">Reference proteome</keyword>
<feature type="signal peptide" evidence="1">
    <location>
        <begin position="1"/>
        <end position="24"/>
    </location>
</feature>
<dbReference type="RefSeq" id="WP_133482715.1">
    <property type="nucleotide sequence ID" value="NZ_SNWH01000005.1"/>
</dbReference>
<reference evidence="2 3" key="1">
    <citation type="submission" date="2019-03" db="EMBL/GenBank/DDBJ databases">
        <title>Freshwater and sediment microbial communities from various areas in North America, analyzing microbe dynamics in response to fracking.</title>
        <authorList>
            <person name="Lamendella R."/>
        </authorList>
    </citation>
    <scope>NUCLEOTIDE SEQUENCE [LARGE SCALE GENOMIC DNA]</scope>
    <source>
        <strain evidence="2 3">1_TX</strain>
    </source>
</reference>